<feature type="domain" description="Nitrite/Sulfite reductase ferredoxin-like" evidence="8">
    <location>
        <begin position="21"/>
        <end position="83"/>
    </location>
</feature>
<evidence type="ECO:0000256" key="6">
    <source>
        <dbReference type="SAM" id="MobiDB-lite"/>
    </source>
</evidence>
<sequence length="270" mass="29688">MTEQKPPPGFEDMLAPRGANKQRDLKTFAIVPHHPGGFMTPDQLAKVAEVAKKYAKVVNVTSGQQIMLIGLERNDVEKAWQDLGREPEGLLGPRCRGVRFCPGIAYCKRATSDAIGIGTQLDKKFRGMDVPNKVKMSVAGCYLSCTAPAIRDIGIIGVDADSYRIVIGGSGGHAPRLADLLIEGVNRQQVLEICERTLNYFKEKAQPGERLSEFVPRMGLKQVRQEILGPMKDLPRWPTEEEEKNRVLRGPNPPMTVQSGGQASCPMPPM</sequence>
<evidence type="ECO:0000313" key="9">
    <source>
        <dbReference type="EMBL" id="QGG47037.1"/>
    </source>
</evidence>
<dbReference type="GO" id="GO:0020037">
    <property type="term" value="F:heme binding"/>
    <property type="evidence" value="ECO:0007669"/>
    <property type="project" value="InterPro"/>
</dbReference>
<dbReference type="InterPro" id="IPR006067">
    <property type="entry name" value="NO2/SO3_Rdtase_4Fe4S_dom"/>
</dbReference>
<evidence type="ECO:0000259" key="8">
    <source>
        <dbReference type="Pfam" id="PF03460"/>
    </source>
</evidence>
<protein>
    <submittedName>
        <fullName evidence="9">NAD(P)/FAD-dependent oxidoreductase</fullName>
    </submittedName>
</protein>
<dbReference type="AlphaFoldDB" id="A0A5Q2MX43"/>
<dbReference type="RefSeq" id="WP_153724499.1">
    <property type="nucleotide sequence ID" value="NZ_CP045875.1"/>
</dbReference>
<proteinExistence type="predicted"/>
<dbReference type="PANTHER" id="PTHR43809:SF1">
    <property type="entry name" value="NITRITE REDUCTASE (NADH) LARGE SUBUNIT"/>
    <property type="match status" value="1"/>
</dbReference>
<dbReference type="PANTHER" id="PTHR43809">
    <property type="entry name" value="NITRITE REDUCTASE (NADH) LARGE SUBUNIT"/>
    <property type="match status" value="1"/>
</dbReference>
<dbReference type="Pfam" id="PF01077">
    <property type="entry name" value="NIR_SIR"/>
    <property type="match status" value="1"/>
</dbReference>
<dbReference type="InterPro" id="IPR017220">
    <property type="entry name" value="Sulphite_reductase_assimil"/>
</dbReference>
<evidence type="ECO:0000256" key="1">
    <source>
        <dbReference type="ARBA" id="ARBA00022617"/>
    </source>
</evidence>
<gene>
    <name evidence="9" type="ORF">FTV88_0881</name>
</gene>
<dbReference type="Proteomes" id="UP000366051">
    <property type="component" value="Chromosome"/>
</dbReference>
<dbReference type="PIRSF" id="PIRSF037487">
    <property type="entry name" value="Sulfite_red_assimil"/>
    <property type="match status" value="1"/>
</dbReference>
<evidence type="ECO:0000259" key="7">
    <source>
        <dbReference type="Pfam" id="PF01077"/>
    </source>
</evidence>
<dbReference type="Pfam" id="PF03460">
    <property type="entry name" value="NIR_SIR_ferr"/>
    <property type="match status" value="1"/>
</dbReference>
<dbReference type="InterPro" id="IPR036136">
    <property type="entry name" value="Nit/Sulf_reduc_fer-like_dom_sf"/>
</dbReference>
<dbReference type="InterPro" id="IPR052034">
    <property type="entry name" value="NasD-like"/>
</dbReference>
<dbReference type="GO" id="GO:0016491">
    <property type="term" value="F:oxidoreductase activity"/>
    <property type="evidence" value="ECO:0007669"/>
    <property type="project" value="UniProtKB-KW"/>
</dbReference>
<organism evidence="9 10">
    <name type="scientific">Heliorestis convoluta</name>
    <dbReference type="NCBI Taxonomy" id="356322"/>
    <lineage>
        <taxon>Bacteria</taxon>
        <taxon>Bacillati</taxon>
        <taxon>Bacillota</taxon>
        <taxon>Clostridia</taxon>
        <taxon>Eubacteriales</taxon>
        <taxon>Heliobacteriaceae</taxon>
        <taxon>Heliorestis</taxon>
    </lineage>
</organism>
<feature type="domain" description="Nitrite/sulphite reductase 4Fe-4S" evidence="7">
    <location>
        <begin position="92"/>
        <end position="228"/>
    </location>
</feature>
<feature type="region of interest" description="Disordered" evidence="6">
    <location>
        <begin position="233"/>
        <end position="270"/>
    </location>
</feature>
<evidence type="ECO:0000256" key="2">
    <source>
        <dbReference type="ARBA" id="ARBA00022723"/>
    </source>
</evidence>
<keyword evidence="4" id="KW-0408">Iron</keyword>
<feature type="compositionally biased region" description="Basic and acidic residues" evidence="6">
    <location>
        <begin position="233"/>
        <end position="246"/>
    </location>
</feature>
<evidence type="ECO:0000256" key="4">
    <source>
        <dbReference type="ARBA" id="ARBA00023004"/>
    </source>
</evidence>
<dbReference type="OrthoDB" id="9800558at2"/>
<dbReference type="GO" id="GO:0046872">
    <property type="term" value="F:metal ion binding"/>
    <property type="evidence" value="ECO:0007669"/>
    <property type="project" value="UniProtKB-KW"/>
</dbReference>
<reference evidence="10" key="1">
    <citation type="submission" date="2019-11" db="EMBL/GenBank/DDBJ databases">
        <title>Genome sequence of Heliorestis convoluta strain HH, an alkaliphilic and minimalistic phototrophic bacterium from a soda lake in Egypt.</title>
        <authorList>
            <person name="Dewey E.D."/>
            <person name="Stokes L.M."/>
            <person name="Burchell B.M."/>
            <person name="Shaffer K.N."/>
            <person name="Huntington A.M."/>
            <person name="Baker J.M."/>
            <person name="Nadendla S."/>
            <person name="Giglio M.G."/>
            <person name="Touchman J.W."/>
            <person name="Blankenship R.E."/>
            <person name="Madigan M.T."/>
            <person name="Sattley W.M."/>
        </authorList>
    </citation>
    <scope>NUCLEOTIDE SEQUENCE [LARGE SCALE GENOMIC DNA]</scope>
    <source>
        <strain evidence="10">HH</strain>
    </source>
</reference>
<evidence type="ECO:0000256" key="3">
    <source>
        <dbReference type="ARBA" id="ARBA00023002"/>
    </source>
</evidence>
<evidence type="ECO:0000313" key="10">
    <source>
        <dbReference type="Proteomes" id="UP000366051"/>
    </source>
</evidence>
<keyword evidence="2" id="KW-0479">Metal-binding</keyword>
<dbReference type="InterPro" id="IPR005117">
    <property type="entry name" value="NiRdtase/SiRdtase_haem-b_fer"/>
</dbReference>
<name>A0A5Q2MX43_9FIRM</name>
<dbReference type="SUPFAM" id="SSF55124">
    <property type="entry name" value="Nitrite/Sulfite reductase N-terminal domain-like"/>
    <property type="match status" value="1"/>
</dbReference>
<dbReference type="Gene3D" id="3.90.480.10">
    <property type="entry name" value="Sulfite Reductase Hemoprotein,Domain 2"/>
    <property type="match status" value="1"/>
</dbReference>
<dbReference type="Gene3D" id="3.30.413.10">
    <property type="entry name" value="Sulfite Reductase Hemoprotein, domain 1"/>
    <property type="match status" value="1"/>
</dbReference>
<keyword evidence="5" id="KW-0411">Iron-sulfur</keyword>
<dbReference type="EMBL" id="CP045875">
    <property type="protein sequence ID" value="QGG47037.1"/>
    <property type="molecule type" value="Genomic_DNA"/>
</dbReference>
<keyword evidence="3" id="KW-0560">Oxidoreductase</keyword>
<keyword evidence="1" id="KW-0349">Heme</keyword>
<accession>A0A5Q2MX43</accession>
<dbReference type="SUPFAM" id="SSF56014">
    <property type="entry name" value="Nitrite and sulphite reductase 4Fe-4S domain-like"/>
    <property type="match status" value="1"/>
</dbReference>
<dbReference type="InterPro" id="IPR045854">
    <property type="entry name" value="NO2/SO3_Rdtase_4Fe4S_sf"/>
</dbReference>
<keyword evidence="10" id="KW-1185">Reference proteome</keyword>
<dbReference type="GO" id="GO:0051536">
    <property type="term" value="F:iron-sulfur cluster binding"/>
    <property type="evidence" value="ECO:0007669"/>
    <property type="project" value="UniProtKB-KW"/>
</dbReference>
<dbReference type="KEGG" id="hcv:FTV88_0881"/>
<evidence type="ECO:0000256" key="5">
    <source>
        <dbReference type="ARBA" id="ARBA00023014"/>
    </source>
</evidence>